<dbReference type="AlphaFoldDB" id="A0A3B1CBV0"/>
<keyword evidence="1" id="KW-1133">Transmembrane helix</keyword>
<proteinExistence type="predicted"/>
<keyword evidence="1" id="KW-0472">Membrane</keyword>
<gene>
    <name evidence="2" type="ORF">MNBD_NITROSPINAE04-1716</name>
</gene>
<name>A0A3B1CBV0_9ZZZZ</name>
<feature type="transmembrane region" description="Helical" evidence="1">
    <location>
        <begin position="47"/>
        <end position="68"/>
    </location>
</feature>
<dbReference type="EMBL" id="UOGA01000308">
    <property type="protein sequence ID" value="VAX25652.1"/>
    <property type="molecule type" value="Genomic_DNA"/>
</dbReference>
<protein>
    <submittedName>
        <fullName evidence="2">Uncharacterized protein</fullName>
    </submittedName>
</protein>
<evidence type="ECO:0000313" key="2">
    <source>
        <dbReference type="EMBL" id="VAX25652.1"/>
    </source>
</evidence>
<evidence type="ECO:0000256" key="1">
    <source>
        <dbReference type="SAM" id="Phobius"/>
    </source>
</evidence>
<reference evidence="2" key="1">
    <citation type="submission" date="2018-06" db="EMBL/GenBank/DDBJ databases">
        <authorList>
            <person name="Zhirakovskaya E."/>
        </authorList>
    </citation>
    <scope>NUCLEOTIDE SEQUENCE</scope>
</reference>
<keyword evidence="1" id="KW-0812">Transmembrane</keyword>
<accession>A0A3B1CBV0</accession>
<organism evidence="2">
    <name type="scientific">hydrothermal vent metagenome</name>
    <dbReference type="NCBI Taxonomy" id="652676"/>
    <lineage>
        <taxon>unclassified sequences</taxon>
        <taxon>metagenomes</taxon>
        <taxon>ecological metagenomes</taxon>
    </lineage>
</organism>
<feature type="transmembrane region" description="Helical" evidence="1">
    <location>
        <begin position="16"/>
        <end position="35"/>
    </location>
</feature>
<sequence length="81" mass="9641">MNEGHLFDKPQNIKKLLVVFYIICALLVVADLFVPGHAFFRWEEYPFFYGAYGFFAYVSIVLVSSYVLRKLLKRKEDYYDD</sequence>